<reference evidence="6 7" key="1">
    <citation type="submission" date="2024-03" db="EMBL/GenBank/DDBJ databases">
        <title>YIM 134122 draft genome.</title>
        <authorList>
            <person name="Zuo S."/>
            <person name="Xiong L."/>
        </authorList>
    </citation>
    <scope>NUCLEOTIDE SEQUENCE [LARGE SCALE GENOMIC DNA]</scope>
    <source>
        <strain evidence="6 7">YIM 134122</strain>
    </source>
</reference>
<dbReference type="InterPro" id="IPR029044">
    <property type="entry name" value="Nucleotide-diphossugar_trans"/>
</dbReference>
<dbReference type="RefSeq" id="WP_342113289.1">
    <property type="nucleotide sequence ID" value="NZ_JBCAUN010000002.1"/>
</dbReference>
<keyword evidence="3 5" id="KW-0547">Nucleotide-binding</keyword>
<comment type="caution">
    <text evidence="6">The sequence shown here is derived from an EMBL/GenBank/DDBJ whole genome shotgun (WGS) entry which is preliminary data.</text>
</comment>
<dbReference type="PANTHER" id="PTHR40392">
    <property type="entry name" value="2-PHOSPHO-L-LACTATE GUANYLYLTRANSFERASE"/>
    <property type="match status" value="1"/>
</dbReference>
<organism evidence="6 7">
    <name type="scientific">Leifsonia stereocauli</name>
    <dbReference type="NCBI Taxonomy" id="3134136"/>
    <lineage>
        <taxon>Bacteria</taxon>
        <taxon>Bacillati</taxon>
        <taxon>Actinomycetota</taxon>
        <taxon>Actinomycetes</taxon>
        <taxon>Micrococcales</taxon>
        <taxon>Microbacteriaceae</taxon>
        <taxon>Leifsonia</taxon>
    </lineage>
</organism>
<comment type="catalytic activity">
    <reaction evidence="5">
        <text>phosphoenolpyruvate + GTP + H(+) = enolpyruvoyl-2-diphospho-5'-guanosine + diphosphate</text>
        <dbReference type="Rhea" id="RHEA:30519"/>
        <dbReference type="ChEBI" id="CHEBI:15378"/>
        <dbReference type="ChEBI" id="CHEBI:33019"/>
        <dbReference type="ChEBI" id="CHEBI:37565"/>
        <dbReference type="ChEBI" id="CHEBI:58702"/>
        <dbReference type="ChEBI" id="CHEBI:143701"/>
        <dbReference type="EC" id="2.7.7.105"/>
    </reaction>
</comment>
<evidence type="ECO:0000256" key="2">
    <source>
        <dbReference type="ARBA" id="ARBA00022695"/>
    </source>
</evidence>
<accession>A0ABU9W404</accession>
<evidence type="ECO:0000256" key="4">
    <source>
        <dbReference type="ARBA" id="ARBA00023134"/>
    </source>
</evidence>
<proteinExistence type="inferred from homology"/>
<dbReference type="HAMAP" id="MF_02114">
    <property type="entry name" value="CofC"/>
    <property type="match status" value="1"/>
</dbReference>
<comment type="function">
    <text evidence="5">Guanylyltransferase that catalyzes the activation of phosphoenolpyruvate (PEP) as enolpyruvoyl-2-diphospho-5'-guanosine, via the condensation of PEP with GTP. It is involved in the biosynthesis of coenzyme F420, a hydride carrier cofactor.</text>
</comment>
<feature type="binding site" evidence="5">
    <location>
        <position position="157"/>
    </location>
    <ligand>
        <name>phosphoenolpyruvate</name>
        <dbReference type="ChEBI" id="CHEBI:58702"/>
    </ligand>
</feature>
<evidence type="ECO:0000256" key="5">
    <source>
        <dbReference type="HAMAP-Rule" id="MF_02114"/>
    </source>
</evidence>
<evidence type="ECO:0000313" key="7">
    <source>
        <dbReference type="Proteomes" id="UP001425155"/>
    </source>
</evidence>
<dbReference type="EC" id="2.7.7.105" evidence="5"/>
<dbReference type="InterPro" id="IPR002835">
    <property type="entry name" value="CofC"/>
</dbReference>
<sequence length="210" mass="21592">MTVGWSVVVPVKGTIDAKSRLGDDLSARERSSLGLAFAHDTVEAAAGSARVARVYVVTDADAEWPAVVFVVPEGERHGLNAAIVRGIHAAESSLDSSAPGAGITVLLGDLPALRSEDLDAALMSAEEVDRGFVPDAEGTGTTVLTARAGVSLEPRFGAGSAAAHAALGHVRLDAGTSLRRDVDVPAALEEAVRLGVGERTRAALELRLRG</sequence>
<keyword evidence="4 5" id="KW-0342">GTP-binding</keyword>
<keyword evidence="1 5" id="KW-0808">Transferase</keyword>
<dbReference type="EMBL" id="JBCLVG010000002">
    <property type="protein sequence ID" value="MEN1946723.1"/>
    <property type="molecule type" value="Genomic_DNA"/>
</dbReference>
<protein>
    <recommendedName>
        <fullName evidence="5">Phosphoenolpyruvate guanylyltransferase</fullName>
        <shortName evidence="5">PEP guanylyltransferase</shortName>
        <ecNumber evidence="5">2.7.7.105</ecNumber>
    </recommendedName>
</protein>
<name>A0ABU9W404_9MICO</name>
<dbReference type="GO" id="GO:0043814">
    <property type="term" value="F:phospholactate guanylyltransferase activity"/>
    <property type="evidence" value="ECO:0007669"/>
    <property type="project" value="UniProtKB-EC"/>
</dbReference>
<evidence type="ECO:0000256" key="1">
    <source>
        <dbReference type="ARBA" id="ARBA00022679"/>
    </source>
</evidence>
<dbReference type="PANTHER" id="PTHR40392:SF1">
    <property type="entry name" value="2-PHOSPHO-L-LACTATE GUANYLYLTRANSFERASE"/>
    <property type="match status" value="1"/>
</dbReference>
<dbReference type="SUPFAM" id="SSF53448">
    <property type="entry name" value="Nucleotide-diphospho-sugar transferases"/>
    <property type="match status" value="1"/>
</dbReference>
<keyword evidence="7" id="KW-1185">Reference proteome</keyword>
<evidence type="ECO:0000313" key="6">
    <source>
        <dbReference type="EMBL" id="MEN1946723.1"/>
    </source>
</evidence>
<dbReference type="NCBIfam" id="TIGR03552">
    <property type="entry name" value="F420_cofC"/>
    <property type="match status" value="1"/>
</dbReference>
<dbReference type="Pfam" id="PF01983">
    <property type="entry name" value="CofC"/>
    <property type="match status" value="1"/>
</dbReference>
<gene>
    <name evidence="6" type="primary">cofC</name>
    <name evidence="5" type="synonym">fbiD</name>
    <name evidence="6" type="ORF">WJX64_09205</name>
</gene>
<feature type="binding site" evidence="5">
    <location>
        <position position="160"/>
    </location>
    <ligand>
        <name>phosphoenolpyruvate</name>
        <dbReference type="ChEBI" id="CHEBI:58702"/>
    </ligand>
</feature>
<keyword evidence="2 5" id="KW-0548">Nucleotidyltransferase</keyword>
<comment type="similarity">
    <text evidence="5">Belongs to the CofC family.</text>
</comment>
<dbReference type="Gene3D" id="3.90.550.10">
    <property type="entry name" value="Spore Coat Polysaccharide Biosynthesis Protein SpsA, Chain A"/>
    <property type="match status" value="1"/>
</dbReference>
<feature type="binding site" evidence="5">
    <location>
        <position position="141"/>
    </location>
    <ligand>
        <name>phosphoenolpyruvate</name>
        <dbReference type="ChEBI" id="CHEBI:58702"/>
    </ligand>
</feature>
<evidence type="ECO:0000256" key="3">
    <source>
        <dbReference type="ARBA" id="ARBA00022741"/>
    </source>
</evidence>
<comment type="pathway">
    <text evidence="5">Cofactor biosynthesis; coenzyme F420 biosynthesis.</text>
</comment>
<dbReference type="Proteomes" id="UP001425155">
    <property type="component" value="Unassembled WGS sequence"/>
</dbReference>